<dbReference type="InterPro" id="IPR029787">
    <property type="entry name" value="Nucleotide_cyclase"/>
</dbReference>
<name>A0A1H8MAG8_9BACL</name>
<evidence type="ECO:0000313" key="8">
    <source>
        <dbReference type="Proteomes" id="UP000198809"/>
    </source>
</evidence>
<reference evidence="7 8" key="1">
    <citation type="submission" date="2016-10" db="EMBL/GenBank/DDBJ databases">
        <authorList>
            <person name="de Groot N.N."/>
        </authorList>
    </citation>
    <scope>NUCLEOTIDE SEQUENCE [LARGE SCALE GENOMIC DNA]</scope>
    <source>
        <strain evidence="7 8">CGMCC 1.10238</strain>
    </source>
</reference>
<dbReference type="Proteomes" id="UP000198809">
    <property type="component" value="Unassembled WGS sequence"/>
</dbReference>
<dbReference type="InterPro" id="IPR000014">
    <property type="entry name" value="PAS"/>
</dbReference>
<dbReference type="InterPro" id="IPR052155">
    <property type="entry name" value="Biofilm_reg_signaling"/>
</dbReference>
<gene>
    <name evidence="6" type="ORF">KP014_11735</name>
    <name evidence="7" type="ORF">SAMN04487895_105150</name>
</gene>
<accession>A0A1H8MAG8</accession>
<protein>
    <submittedName>
        <fullName evidence="7">PAS domain S-box-containing protein/diguanylate cyclase (GGDEF) domain-containing protein</fullName>
    </submittedName>
    <submittedName>
        <fullName evidence="6">Sensor domain-containing diguanylate cyclase</fullName>
    </submittedName>
</protein>
<reference evidence="6 9" key="2">
    <citation type="submission" date="2021-06" db="EMBL/GenBank/DDBJ databases">
        <title>Whole genome sequence of Paenibacillus sophorae DSM23020 for comparative genomics.</title>
        <authorList>
            <person name="Kim M.-J."/>
            <person name="Lee G."/>
            <person name="Shin J.-H."/>
        </authorList>
    </citation>
    <scope>NUCLEOTIDE SEQUENCE [LARGE SCALE GENOMIC DNA]</scope>
    <source>
        <strain evidence="6 9">DSM 23020</strain>
    </source>
</reference>
<dbReference type="SUPFAM" id="SSF55073">
    <property type="entry name" value="Nucleotide cyclase"/>
    <property type="match status" value="1"/>
</dbReference>
<dbReference type="CDD" id="cd01949">
    <property type="entry name" value="GGDEF"/>
    <property type="match status" value="1"/>
</dbReference>
<keyword evidence="9" id="KW-1185">Reference proteome</keyword>
<dbReference type="InterPro" id="IPR000160">
    <property type="entry name" value="GGDEF_dom"/>
</dbReference>
<dbReference type="InterPro" id="IPR000700">
    <property type="entry name" value="PAS-assoc_C"/>
</dbReference>
<dbReference type="SUPFAM" id="SSF55785">
    <property type="entry name" value="PYP-like sensor domain (PAS domain)"/>
    <property type="match status" value="1"/>
</dbReference>
<dbReference type="Proteomes" id="UP000683429">
    <property type="component" value="Chromosome"/>
</dbReference>
<keyword evidence="2" id="KW-0472">Membrane</keyword>
<dbReference type="SMART" id="SM00267">
    <property type="entry name" value="GGDEF"/>
    <property type="match status" value="1"/>
</dbReference>
<dbReference type="AlphaFoldDB" id="A0A1H8MAG8"/>
<dbReference type="EMBL" id="FODH01000005">
    <property type="protein sequence ID" value="SEO14402.1"/>
    <property type="molecule type" value="Genomic_DNA"/>
</dbReference>
<dbReference type="InterPro" id="IPR035965">
    <property type="entry name" value="PAS-like_dom_sf"/>
</dbReference>
<dbReference type="Pfam" id="PF00990">
    <property type="entry name" value="GGDEF"/>
    <property type="match status" value="1"/>
</dbReference>
<organism evidence="7 8">
    <name type="scientific">Paenibacillus sophorae</name>
    <dbReference type="NCBI Taxonomy" id="1333845"/>
    <lineage>
        <taxon>Bacteria</taxon>
        <taxon>Bacillati</taxon>
        <taxon>Bacillota</taxon>
        <taxon>Bacilli</taxon>
        <taxon>Bacillales</taxon>
        <taxon>Paenibacillaceae</taxon>
        <taxon>Paenibacillus</taxon>
    </lineage>
</organism>
<dbReference type="PROSITE" id="PS50112">
    <property type="entry name" value="PAS"/>
    <property type="match status" value="1"/>
</dbReference>
<feature type="domain" description="GGDEF" evidence="5">
    <location>
        <begin position="389"/>
        <end position="523"/>
    </location>
</feature>
<feature type="region of interest" description="Disordered" evidence="1">
    <location>
        <begin position="518"/>
        <end position="537"/>
    </location>
</feature>
<keyword evidence="2" id="KW-1133">Transmembrane helix</keyword>
<dbReference type="NCBIfam" id="TIGR00229">
    <property type="entry name" value="sensory_box"/>
    <property type="match status" value="1"/>
</dbReference>
<dbReference type="Gene3D" id="3.30.70.270">
    <property type="match status" value="1"/>
</dbReference>
<feature type="domain" description="PAS" evidence="3">
    <location>
        <begin position="237"/>
        <end position="278"/>
    </location>
</feature>
<dbReference type="SMART" id="SM00086">
    <property type="entry name" value="PAC"/>
    <property type="match status" value="1"/>
</dbReference>
<dbReference type="EMBL" id="CP076607">
    <property type="protein sequence ID" value="QWU17737.1"/>
    <property type="molecule type" value="Genomic_DNA"/>
</dbReference>
<dbReference type="CDD" id="cd00130">
    <property type="entry name" value="PAS"/>
    <property type="match status" value="1"/>
</dbReference>
<dbReference type="NCBIfam" id="TIGR00254">
    <property type="entry name" value="GGDEF"/>
    <property type="match status" value="1"/>
</dbReference>
<dbReference type="RefSeq" id="WP_036598355.1">
    <property type="nucleotide sequence ID" value="NZ_CP076607.1"/>
</dbReference>
<dbReference type="Gene3D" id="3.30.450.20">
    <property type="entry name" value="PAS domain"/>
    <property type="match status" value="1"/>
</dbReference>
<dbReference type="InterPro" id="IPR001610">
    <property type="entry name" value="PAC"/>
</dbReference>
<proteinExistence type="predicted"/>
<evidence type="ECO:0000313" key="7">
    <source>
        <dbReference type="EMBL" id="SEO14402.1"/>
    </source>
</evidence>
<dbReference type="STRING" id="1333845.SAMN04487895_105150"/>
<feature type="domain" description="PAC" evidence="4">
    <location>
        <begin position="305"/>
        <end position="357"/>
    </location>
</feature>
<dbReference type="PANTHER" id="PTHR44757:SF2">
    <property type="entry name" value="BIOFILM ARCHITECTURE MAINTENANCE PROTEIN MBAA"/>
    <property type="match status" value="1"/>
</dbReference>
<evidence type="ECO:0000256" key="2">
    <source>
        <dbReference type="SAM" id="Phobius"/>
    </source>
</evidence>
<evidence type="ECO:0000259" key="4">
    <source>
        <dbReference type="PROSITE" id="PS50113"/>
    </source>
</evidence>
<sequence>MAGLTEAKKTRKLIVLFAAITVLLITISIGSLLYLNHTINRFSDTLYKDIYRNTNLILRADRDLYQSSLLLQNALNPSLTVLQRSDFQQEFRDSLAETEKNINTIARNLANMESYQNLGSSKAVLGEIRQELAKFDGPFGKWRTAAGLVLSAGSLNDGEIPGSSSPEVYSEQLNDAHRSLDQAAQLIGIYAERVTADFQNQKSTIFALYSLLLFMLVLVIIYLVQRIVWLQSEMREDQALYQLIGETMSDFILLTDANGQILYASPSHSTALGYIPKKGDPLSSYIRESEIAWAKLKSVVQATPRMAELRMKSADGHWIWLETRVSPVRGNLSFPAQFMLVSREITQRKQYEERLHKLAFYDHLTSIPNRAHFKMYMENLLTNPDDRRQKFALALLDCDRFKQLNDTLGHLAGDEFLQLLSSELQQSVKGLGQAFRIGGDEFAVILHLGFAHEVLDDILDRLLQLFNKQWSANNGSSFCTSASIGVALHPQHGSTINELLRAADLAMYRSKSHGGNEFNLYDEEMDEDYPEQENSRN</sequence>
<evidence type="ECO:0000313" key="6">
    <source>
        <dbReference type="EMBL" id="QWU17737.1"/>
    </source>
</evidence>
<dbReference type="PROSITE" id="PS50113">
    <property type="entry name" value="PAC"/>
    <property type="match status" value="1"/>
</dbReference>
<feature type="transmembrane region" description="Helical" evidence="2">
    <location>
        <begin position="206"/>
        <end position="224"/>
    </location>
</feature>
<dbReference type="PROSITE" id="PS50887">
    <property type="entry name" value="GGDEF"/>
    <property type="match status" value="1"/>
</dbReference>
<dbReference type="PANTHER" id="PTHR44757">
    <property type="entry name" value="DIGUANYLATE CYCLASE DGCP"/>
    <property type="match status" value="1"/>
</dbReference>
<evidence type="ECO:0000259" key="5">
    <source>
        <dbReference type="PROSITE" id="PS50887"/>
    </source>
</evidence>
<keyword evidence="2" id="KW-0812">Transmembrane</keyword>
<dbReference type="InterPro" id="IPR043128">
    <property type="entry name" value="Rev_trsase/Diguanyl_cyclase"/>
</dbReference>
<evidence type="ECO:0000259" key="3">
    <source>
        <dbReference type="PROSITE" id="PS50112"/>
    </source>
</evidence>
<evidence type="ECO:0000313" key="9">
    <source>
        <dbReference type="Proteomes" id="UP000683429"/>
    </source>
</evidence>
<feature type="transmembrane region" description="Helical" evidence="2">
    <location>
        <begin position="12"/>
        <end position="35"/>
    </location>
</feature>
<feature type="compositionally biased region" description="Acidic residues" evidence="1">
    <location>
        <begin position="520"/>
        <end position="531"/>
    </location>
</feature>
<evidence type="ECO:0000256" key="1">
    <source>
        <dbReference type="SAM" id="MobiDB-lite"/>
    </source>
</evidence>